<dbReference type="Proteomes" id="UP000299102">
    <property type="component" value="Unassembled WGS sequence"/>
</dbReference>
<gene>
    <name evidence="1" type="ORF">EVAR_13335_1</name>
</gene>
<dbReference type="EMBL" id="BGZK01000081">
    <property type="protein sequence ID" value="GBP16714.1"/>
    <property type="molecule type" value="Genomic_DNA"/>
</dbReference>
<keyword evidence="2" id="KW-1185">Reference proteome</keyword>
<comment type="caution">
    <text evidence="1">The sequence shown here is derived from an EMBL/GenBank/DDBJ whole genome shotgun (WGS) entry which is preliminary data.</text>
</comment>
<evidence type="ECO:0000313" key="2">
    <source>
        <dbReference type="Proteomes" id="UP000299102"/>
    </source>
</evidence>
<dbReference type="AlphaFoldDB" id="A0A4C1TS32"/>
<protein>
    <submittedName>
        <fullName evidence="1">Uncharacterized protein</fullName>
    </submittedName>
</protein>
<name>A0A4C1TS32_EUMVA</name>
<accession>A0A4C1TS32</accession>
<evidence type="ECO:0000313" key="1">
    <source>
        <dbReference type="EMBL" id="GBP16714.1"/>
    </source>
</evidence>
<proteinExistence type="predicted"/>
<sequence>MPRAPLRDPPQGKSRAIGTPMCCPTASVGFSPTLPAYPNADSVWLRYAFLPPPRCKRGKKKTATVSRATCCAEWRK</sequence>
<reference evidence="1 2" key="1">
    <citation type="journal article" date="2019" name="Commun. Biol.">
        <title>The bagworm genome reveals a unique fibroin gene that provides high tensile strength.</title>
        <authorList>
            <person name="Kono N."/>
            <person name="Nakamura H."/>
            <person name="Ohtoshi R."/>
            <person name="Tomita M."/>
            <person name="Numata K."/>
            <person name="Arakawa K."/>
        </authorList>
    </citation>
    <scope>NUCLEOTIDE SEQUENCE [LARGE SCALE GENOMIC DNA]</scope>
</reference>
<organism evidence="1 2">
    <name type="scientific">Eumeta variegata</name>
    <name type="common">Bagworm moth</name>
    <name type="synonym">Eumeta japonica</name>
    <dbReference type="NCBI Taxonomy" id="151549"/>
    <lineage>
        <taxon>Eukaryota</taxon>
        <taxon>Metazoa</taxon>
        <taxon>Ecdysozoa</taxon>
        <taxon>Arthropoda</taxon>
        <taxon>Hexapoda</taxon>
        <taxon>Insecta</taxon>
        <taxon>Pterygota</taxon>
        <taxon>Neoptera</taxon>
        <taxon>Endopterygota</taxon>
        <taxon>Lepidoptera</taxon>
        <taxon>Glossata</taxon>
        <taxon>Ditrysia</taxon>
        <taxon>Tineoidea</taxon>
        <taxon>Psychidae</taxon>
        <taxon>Oiketicinae</taxon>
        <taxon>Eumeta</taxon>
    </lineage>
</organism>